<name>A0AAD9ZB94_9LECA</name>
<evidence type="ECO:0000256" key="1">
    <source>
        <dbReference type="SAM" id="MobiDB-lite"/>
    </source>
</evidence>
<protein>
    <submittedName>
        <fullName evidence="2">Uncharacterized protein</fullName>
    </submittedName>
</protein>
<evidence type="ECO:0000313" key="2">
    <source>
        <dbReference type="EMBL" id="KAK3174785.1"/>
    </source>
</evidence>
<feature type="region of interest" description="Disordered" evidence="1">
    <location>
        <begin position="140"/>
        <end position="172"/>
    </location>
</feature>
<keyword evidence="3" id="KW-1185">Reference proteome</keyword>
<feature type="compositionally biased region" description="Polar residues" evidence="1">
    <location>
        <begin position="149"/>
        <end position="162"/>
    </location>
</feature>
<feature type="compositionally biased region" description="Basic and acidic residues" evidence="1">
    <location>
        <begin position="10"/>
        <end position="21"/>
    </location>
</feature>
<reference evidence="2" key="1">
    <citation type="submission" date="2022-11" db="EMBL/GenBank/DDBJ databases">
        <title>Chromosomal genome sequence assembly and mating type (MAT) locus characterization of the leprose asexual lichenized fungus Lepraria neglecta (Nyl.) Erichsen.</title>
        <authorList>
            <person name="Allen J.L."/>
            <person name="Pfeffer B."/>
        </authorList>
    </citation>
    <scope>NUCLEOTIDE SEQUENCE</scope>
    <source>
        <strain evidence="2">Allen 5258</strain>
    </source>
</reference>
<dbReference type="Proteomes" id="UP001276659">
    <property type="component" value="Unassembled WGS sequence"/>
</dbReference>
<dbReference type="AlphaFoldDB" id="A0AAD9ZB94"/>
<organism evidence="2 3">
    <name type="scientific">Lepraria neglecta</name>
    <dbReference type="NCBI Taxonomy" id="209136"/>
    <lineage>
        <taxon>Eukaryota</taxon>
        <taxon>Fungi</taxon>
        <taxon>Dikarya</taxon>
        <taxon>Ascomycota</taxon>
        <taxon>Pezizomycotina</taxon>
        <taxon>Lecanoromycetes</taxon>
        <taxon>OSLEUM clade</taxon>
        <taxon>Lecanoromycetidae</taxon>
        <taxon>Lecanorales</taxon>
        <taxon>Lecanorineae</taxon>
        <taxon>Stereocaulaceae</taxon>
        <taxon>Lepraria</taxon>
    </lineage>
</organism>
<accession>A0AAD9ZB94</accession>
<feature type="region of interest" description="Disordered" evidence="1">
    <location>
        <begin position="1"/>
        <end position="30"/>
    </location>
</feature>
<dbReference type="EMBL" id="JASNWA010000006">
    <property type="protein sequence ID" value="KAK3174785.1"/>
    <property type="molecule type" value="Genomic_DNA"/>
</dbReference>
<comment type="caution">
    <text evidence="2">The sequence shown here is derived from an EMBL/GenBank/DDBJ whole genome shotgun (WGS) entry which is preliminary data.</text>
</comment>
<proteinExistence type="predicted"/>
<evidence type="ECO:0000313" key="3">
    <source>
        <dbReference type="Proteomes" id="UP001276659"/>
    </source>
</evidence>
<sequence>MARSPPGEPTSRDAEHQRDDILQQAQAHRRVSVIPEDVSAGAKDAETPWDISNTSQLQYWAKYQPVQLLQSLNELRQERDAALSCIEEWSDMVDKVDRANNAAISAQHQKKVAQEKVRALQSKNIDLEDQNGRLEERIIESQSDRALQRQETPSSTVSNSKSRNPKIPHPPLYCEIDGDLAIEDWTQRIRDKLTINKDHFGDDTARTIYVISRTGGTAAKHIQAYRTNDPEHFAKPEEVLSMLSDIMGNPNKKDDMRRGFKTQRPSRNIKRILGS</sequence>
<gene>
    <name evidence="2" type="ORF">OEA41_002031</name>
</gene>